<evidence type="ECO:0000313" key="2">
    <source>
        <dbReference type="Proteomes" id="UP000015480"/>
    </source>
</evidence>
<protein>
    <recommendedName>
        <fullName evidence="3">DUF3775 domain-containing protein</fullName>
    </recommendedName>
</protein>
<accession>S5YFP5</accession>
<dbReference type="EMBL" id="CP006650">
    <property type="protein sequence ID" value="AGT10303.1"/>
    <property type="molecule type" value="Genomic_DNA"/>
</dbReference>
<dbReference type="AlphaFoldDB" id="S5YFP5"/>
<gene>
    <name evidence="1" type="ORF">JCM7686_3268</name>
</gene>
<dbReference type="STRING" id="1367847.JCM7686_3268"/>
<dbReference type="Proteomes" id="UP000015480">
    <property type="component" value="Chromosome"/>
</dbReference>
<organism evidence="1 2">
    <name type="scientific">Paracoccus aminophilus JCM 7686</name>
    <dbReference type="NCBI Taxonomy" id="1367847"/>
    <lineage>
        <taxon>Bacteria</taxon>
        <taxon>Pseudomonadati</taxon>
        <taxon>Pseudomonadota</taxon>
        <taxon>Alphaproteobacteria</taxon>
        <taxon>Rhodobacterales</taxon>
        <taxon>Paracoccaceae</taxon>
        <taxon>Paracoccus</taxon>
    </lineage>
</organism>
<keyword evidence="2" id="KW-1185">Reference proteome</keyword>
<name>S5YFP5_PARAH</name>
<evidence type="ECO:0000313" key="1">
    <source>
        <dbReference type="EMBL" id="AGT10303.1"/>
    </source>
</evidence>
<sequence>MLHVTADKIAFVILLAREADSAHGNAARAELREFLDGLNADELAGLVAIMWVGRETFLPDELSEAFETAQAERGERPGDYLTAEPQLADFLEVGLAALGLSPEDEADRIQHPV</sequence>
<dbReference type="OrthoDB" id="5641374at2"/>
<dbReference type="HOGENOM" id="CLU_122278_0_0_5"/>
<reference evidence="1 2" key="1">
    <citation type="journal article" date="2014" name="BMC Genomics">
        <title>Architecture and functions of a multipartite genome of the methylotrophic bacterium Paracoccus aminophilus JCM 7686, containing primary and secondary chromids.</title>
        <authorList>
            <person name="Dziewit L."/>
            <person name="Czarnecki J."/>
            <person name="Wibberg D."/>
            <person name="Radlinska M."/>
            <person name="Mrozek P."/>
            <person name="Szymczak M."/>
            <person name="Schluter A."/>
            <person name="Puhler A."/>
            <person name="Bartosik D."/>
        </authorList>
    </citation>
    <scope>NUCLEOTIDE SEQUENCE [LARGE SCALE GENOMIC DNA]</scope>
    <source>
        <strain evidence="1">JCM 7686</strain>
    </source>
</reference>
<dbReference type="PATRIC" id="fig|1367847.3.peg.3295"/>
<dbReference type="KEGG" id="pami:JCM7686_3268"/>
<dbReference type="RefSeq" id="WP_020951939.1">
    <property type="nucleotide sequence ID" value="NC_022041.1"/>
</dbReference>
<evidence type="ECO:0008006" key="3">
    <source>
        <dbReference type="Google" id="ProtNLM"/>
    </source>
</evidence>
<dbReference type="Pfam" id="PF12616">
    <property type="entry name" value="DUF3775"/>
    <property type="match status" value="1"/>
</dbReference>
<dbReference type="eggNOG" id="ENOG5032ZE4">
    <property type="taxonomic scope" value="Bacteria"/>
</dbReference>
<dbReference type="InterPro" id="IPR022254">
    <property type="entry name" value="DUF3775"/>
</dbReference>
<proteinExistence type="predicted"/>